<evidence type="ECO:0000256" key="9">
    <source>
        <dbReference type="PIRSR" id="PIRSR000005-2"/>
    </source>
</evidence>
<comment type="subcellular location">
    <subcellularLocation>
        <location evidence="1">Periplasm</location>
    </subcellularLocation>
</comment>
<dbReference type="InterPro" id="IPR050597">
    <property type="entry name" value="Cytochrome_c_Oxidase_Subunit"/>
</dbReference>
<evidence type="ECO:0000256" key="6">
    <source>
        <dbReference type="ARBA" id="ARBA00022982"/>
    </source>
</evidence>
<dbReference type="AlphaFoldDB" id="A0A0W0X110"/>
<dbReference type="GO" id="GO:0042597">
    <property type="term" value="C:periplasmic space"/>
    <property type="evidence" value="ECO:0007669"/>
    <property type="project" value="UniProtKB-SubCell"/>
</dbReference>
<dbReference type="GO" id="GO:0020037">
    <property type="term" value="F:heme binding"/>
    <property type="evidence" value="ECO:0007669"/>
    <property type="project" value="InterPro"/>
</dbReference>
<feature type="binding site" description="covalent" evidence="8">
    <location>
        <position position="32"/>
    </location>
    <ligand>
        <name>heme c</name>
        <dbReference type="ChEBI" id="CHEBI:61717"/>
        <label>1</label>
    </ligand>
</feature>
<evidence type="ECO:0000256" key="5">
    <source>
        <dbReference type="ARBA" id="ARBA00022764"/>
    </source>
</evidence>
<dbReference type="PANTHER" id="PTHR33751">
    <property type="entry name" value="CBB3-TYPE CYTOCHROME C OXIDASE SUBUNIT FIXP"/>
    <property type="match status" value="1"/>
</dbReference>
<dbReference type="Pfam" id="PF00034">
    <property type="entry name" value="Cytochrom_C"/>
    <property type="match status" value="2"/>
</dbReference>
<dbReference type="Proteomes" id="UP000054858">
    <property type="component" value="Unassembled WGS sequence"/>
</dbReference>
<keyword evidence="6" id="KW-0249">Electron transport</keyword>
<evidence type="ECO:0000256" key="3">
    <source>
        <dbReference type="ARBA" id="ARBA00022617"/>
    </source>
</evidence>
<feature type="binding site" description="axial binding residue" evidence="9">
    <location>
        <position position="76"/>
    </location>
    <ligand>
        <name>heme c</name>
        <dbReference type="ChEBI" id="CHEBI:61717"/>
        <label>1</label>
    </ligand>
    <ligandPart>
        <name>Fe</name>
        <dbReference type="ChEBI" id="CHEBI:18248"/>
    </ligandPart>
</feature>
<dbReference type="GO" id="GO:0009055">
    <property type="term" value="F:electron transfer activity"/>
    <property type="evidence" value="ECO:0007669"/>
    <property type="project" value="InterPro"/>
</dbReference>
<evidence type="ECO:0000256" key="4">
    <source>
        <dbReference type="ARBA" id="ARBA00022723"/>
    </source>
</evidence>
<evidence type="ECO:0000256" key="8">
    <source>
        <dbReference type="PIRSR" id="PIRSR000005-1"/>
    </source>
</evidence>
<evidence type="ECO:0000256" key="10">
    <source>
        <dbReference type="SAM" id="SignalP"/>
    </source>
</evidence>
<dbReference type="SUPFAM" id="SSF46626">
    <property type="entry name" value="Cytochrome c"/>
    <property type="match status" value="2"/>
</dbReference>
<keyword evidence="10" id="KW-0732">Signal</keyword>
<evidence type="ECO:0000256" key="2">
    <source>
        <dbReference type="ARBA" id="ARBA00022448"/>
    </source>
</evidence>
<keyword evidence="5" id="KW-0574">Periplasm</keyword>
<dbReference type="PATRIC" id="fig|29423.5.peg.1947"/>
<organism evidence="12 13">
    <name type="scientific">Legionella oakridgensis</name>
    <dbReference type="NCBI Taxonomy" id="29423"/>
    <lineage>
        <taxon>Bacteria</taxon>
        <taxon>Pseudomonadati</taxon>
        <taxon>Pseudomonadota</taxon>
        <taxon>Gammaproteobacteria</taxon>
        <taxon>Legionellales</taxon>
        <taxon>Legionellaceae</taxon>
        <taxon>Legionella</taxon>
    </lineage>
</organism>
<feature type="binding site" description="covalent" evidence="8">
    <location>
        <position position="35"/>
    </location>
    <ligand>
        <name>heme c</name>
        <dbReference type="ChEBI" id="CHEBI:61717"/>
        <label>1</label>
    </ligand>
</feature>
<feature type="binding site" description="covalent" evidence="8">
    <location>
        <position position="132"/>
    </location>
    <ligand>
        <name>heme c</name>
        <dbReference type="ChEBI" id="CHEBI:61717"/>
        <label>2</label>
    </ligand>
</feature>
<evidence type="ECO:0000313" key="13">
    <source>
        <dbReference type="Proteomes" id="UP000054858"/>
    </source>
</evidence>
<dbReference type="Gene3D" id="1.10.760.10">
    <property type="entry name" value="Cytochrome c-like domain"/>
    <property type="match status" value="2"/>
</dbReference>
<name>A0A0W0X110_9GAMM</name>
<evidence type="ECO:0000256" key="7">
    <source>
        <dbReference type="ARBA" id="ARBA00023004"/>
    </source>
</evidence>
<dbReference type="GO" id="GO:0005506">
    <property type="term" value="F:iron ion binding"/>
    <property type="evidence" value="ECO:0007669"/>
    <property type="project" value="InterPro"/>
</dbReference>
<dbReference type="RefSeq" id="WP_025384725.1">
    <property type="nucleotide sequence ID" value="NZ_LCUA01000003.1"/>
</dbReference>
<dbReference type="PROSITE" id="PS51007">
    <property type="entry name" value="CYTC"/>
    <property type="match status" value="2"/>
</dbReference>
<dbReference type="InterPro" id="IPR036909">
    <property type="entry name" value="Cyt_c-like_dom_sf"/>
</dbReference>
<comment type="PTM">
    <text evidence="8">Binds 2 heme c groups covalently per subunit.</text>
</comment>
<dbReference type="PANTHER" id="PTHR33751:SF9">
    <property type="entry name" value="CYTOCHROME C4"/>
    <property type="match status" value="1"/>
</dbReference>
<feature type="domain" description="Cytochrome c" evidence="11">
    <location>
        <begin position="108"/>
        <end position="199"/>
    </location>
</feature>
<protein>
    <submittedName>
        <fullName evidence="12">Cytochrome c4</fullName>
    </submittedName>
</protein>
<evidence type="ECO:0000313" key="12">
    <source>
        <dbReference type="EMBL" id="KTD38182.1"/>
    </source>
</evidence>
<accession>A0A0W0X110</accession>
<keyword evidence="4 9" id="KW-0479">Metal-binding</keyword>
<proteinExistence type="predicted"/>
<sequence>MKKIALAVVLCCPILANAAGNYEAGEKKSAICIACHGPKGISSNPAWPSIAGQHAAYLVKQLQDFKEGKNRNAATMTPIVANLNKQDMEDLAAFYSEQPLPELATTKKYLARGEQLYRGGDFRQHITACIACHGPQGKGNAQAGFPVLSGQQPIYTIQQLQAFKDHGRQNDLNAIMQDISMRMTKEDMDAVAHYVAGLH</sequence>
<keyword evidence="2" id="KW-0813">Transport</keyword>
<dbReference type="InterPro" id="IPR024167">
    <property type="entry name" value="Cytochrome_c4-like"/>
</dbReference>
<reference evidence="12 13" key="1">
    <citation type="submission" date="2015-11" db="EMBL/GenBank/DDBJ databases">
        <title>Genomic analysis of 38 Legionella species identifies large and diverse effector repertoires.</title>
        <authorList>
            <person name="Burstein D."/>
            <person name="Amaro F."/>
            <person name="Zusman T."/>
            <person name="Lifshitz Z."/>
            <person name="Cohen O."/>
            <person name="Gilbert J.A."/>
            <person name="Pupko T."/>
            <person name="Shuman H.A."/>
            <person name="Segal G."/>
        </authorList>
    </citation>
    <scope>NUCLEOTIDE SEQUENCE [LARGE SCALE GENOMIC DNA]</scope>
    <source>
        <strain evidence="12 13">Oak Ridge-10</strain>
    </source>
</reference>
<comment type="caution">
    <text evidence="12">The sequence shown here is derived from an EMBL/GenBank/DDBJ whole genome shotgun (WGS) entry which is preliminary data.</text>
</comment>
<keyword evidence="3 8" id="KW-0349">Heme</keyword>
<keyword evidence="7 9" id="KW-0408">Iron</keyword>
<evidence type="ECO:0000256" key="1">
    <source>
        <dbReference type="ARBA" id="ARBA00004418"/>
    </source>
</evidence>
<feature type="binding site" description="axial binding residue" evidence="9">
    <location>
        <position position="176"/>
    </location>
    <ligand>
        <name>heme c</name>
        <dbReference type="ChEBI" id="CHEBI:61717"/>
        <label>2</label>
    </ligand>
    <ligandPart>
        <name>Fe</name>
        <dbReference type="ChEBI" id="CHEBI:18248"/>
    </ligandPart>
</feature>
<dbReference type="EMBL" id="LNYP01000029">
    <property type="protein sequence ID" value="KTD38182.1"/>
    <property type="molecule type" value="Genomic_DNA"/>
</dbReference>
<gene>
    <name evidence="12" type="primary">cyc4</name>
    <name evidence="12" type="ORF">Loak_1858</name>
</gene>
<feature type="chain" id="PRO_5006916029" evidence="10">
    <location>
        <begin position="19"/>
        <end position="199"/>
    </location>
</feature>
<feature type="binding site" description="axial binding residue" evidence="9">
    <location>
        <position position="36"/>
    </location>
    <ligand>
        <name>heme c</name>
        <dbReference type="ChEBI" id="CHEBI:61717"/>
        <label>1</label>
    </ligand>
    <ligandPart>
        <name>Fe</name>
        <dbReference type="ChEBI" id="CHEBI:18248"/>
    </ligandPart>
</feature>
<feature type="binding site" description="covalent" evidence="8">
    <location>
        <position position="129"/>
    </location>
    <ligand>
        <name>heme c</name>
        <dbReference type="ChEBI" id="CHEBI:61717"/>
        <label>2</label>
    </ligand>
</feature>
<feature type="signal peptide" evidence="10">
    <location>
        <begin position="1"/>
        <end position="18"/>
    </location>
</feature>
<feature type="binding site" description="axial binding residue" evidence="9">
    <location>
        <position position="133"/>
    </location>
    <ligand>
        <name>heme c</name>
        <dbReference type="ChEBI" id="CHEBI:61717"/>
        <label>2</label>
    </ligand>
    <ligandPart>
        <name>Fe</name>
        <dbReference type="ChEBI" id="CHEBI:18248"/>
    </ligandPart>
</feature>
<dbReference type="InterPro" id="IPR009056">
    <property type="entry name" value="Cyt_c-like_dom"/>
</dbReference>
<feature type="domain" description="Cytochrome c" evidence="11">
    <location>
        <begin position="20"/>
        <end position="99"/>
    </location>
</feature>
<dbReference type="PIRSF" id="PIRSF000005">
    <property type="entry name" value="Cytochrome_c4"/>
    <property type="match status" value="1"/>
</dbReference>
<evidence type="ECO:0000259" key="11">
    <source>
        <dbReference type="PROSITE" id="PS51007"/>
    </source>
</evidence>